<feature type="repeat" description="ANK" evidence="2">
    <location>
        <begin position="1008"/>
        <end position="1040"/>
    </location>
</feature>
<dbReference type="EMBL" id="JAPCWZ010000001">
    <property type="protein sequence ID" value="KAK8879746.1"/>
    <property type="molecule type" value="Genomic_DNA"/>
</dbReference>
<dbReference type="PROSITE" id="PS50088">
    <property type="entry name" value="ANK_REPEAT"/>
    <property type="match status" value="8"/>
</dbReference>
<dbReference type="PROSITE" id="PS50297">
    <property type="entry name" value="ANK_REP_REGION"/>
    <property type="match status" value="6"/>
</dbReference>
<dbReference type="PANTHER" id="PTHR46082">
    <property type="entry name" value="ATP/GTP-BINDING PROTEIN-RELATED"/>
    <property type="match status" value="1"/>
</dbReference>
<dbReference type="Pfam" id="PF24883">
    <property type="entry name" value="NPHP3_N"/>
    <property type="match status" value="1"/>
</dbReference>
<dbReference type="Pfam" id="PF12796">
    <property type="entry name" value="Ank_2"/>
    <property type="match status" value="3"/>
</dbReference>
<keyword evidence="2" id="KW-0040">ANK repeat</keyword>
<dbReference type="Proteomes" id="UP001390339">
    <property type="component" value="Unassembled WGS sequence"/>
</dbReference>
<feature type="repeat" description="ANK" evidence="2">
    <location>
        <begin position="1240"/>
        <end position="1267"/>
    </location>
</feature>
<sequence length="1539" mass="170906">MGSQANGNTRDFNLYNIGWIAALPHELAAGRAMRDEVHDRPRTFKKNPNDPNSYDWGKIGDHYVVLASLPTAGIGSAAAAATAMITSFPHLRCVLMVGIGGGIPSKKDIRLGDIVVSLPDKTSGGVVQYDLGARRSEGKFERKGHLNQPPNFLISGIRSLQATHLAQDSDVPQIMQCALSNAKAKKMAKTYARPEAESDRLFPPSTLHVESEHPGCVSCSSEDEIHRAERESTDPEIHYGIIASGNSVIKDGIERDRIVEDVGEECLCFEMEAAGLMNNMPCVVIRGICDYSDAHKNDDWQRYAALTAAAYTKELLGEIDPVEVKGSSEVQELLKADKMEEILKWLSDDNQNAVHRGHLSMFLKGTCQEFFGSPKFDSWLCGKAKTLFCPGSPGTGKSTIAAAVIDHLNAFEHKVAFYYWSYIQQDPHPVDTFVRSILRQLIQGLDSFPSDLDILYRQEKKKHPPKMASSDDFRNLLTKVLPETGTLYIVVDALDECDRHYSKLMRILREMQSKRDIRLLATSRPLQGISDLFEGYPELPVVAQNNDLGSYLKEKCPSSNIFQESPHLWEKVMDVIIERVNGVFLLARLYAGSVNDIRCEADIEKFRESMGPTSTSDERLAQLYNKSLDRIEGLTERDCARAQKVIVWIAYAQGPLTSEALQHALAFNAGTGTCYKSWLVSVGELVDLCAGLVVWNRETDIVELVHLTTQEFFRTCHRPWIEIGRKEATKDCMRYLWRTYHLRAKDIKQDHSHQLLDYCINHWGDHVAQNQDCHRDEALLILRDVGLARHVCGFPMWRNQSSGLFHLVLYKTGIKHLEFLSPCTFLWAYFGLNELFQDLLDSENFLRGADQYACYQSVLQLAALRGHVATTKALVAYGKRQFRRVEFFKQNLKPAFLTALSVGNAPIAEVLLKSGADASKEDLKEVLLKVISAGSLPGIKLLLDHGAFHENALVAAARSGSVTVMNLLLDRGIDEKCGKYDKSALWAAIDRGDREMVKLLLDKGPDGERGHALEQAANLGSQEIVRLLLERGVDVKHDSGGEALVRAAGRGSQEIVRLLLESGVDVKHGSGGEALARAAGQGSQEIVRLLLESGVDVKHGSGGEALARAAGRGSQEIVRLLLDEGSDVDFDDGGSHNAALAEAVCMKEYEMVKLLLDEGANINHDGRYGTALKIAANKGSWEMVSLLLDRGADVSLESRGPNEAQRSKPTTALFEASRNGHSDIVRLLLSNGASLEDGVLHIAAMYGHIDTMEALLNKGADIDATAESKVVNGLYGTPLYHAQFGWVYNLEAIRFLLARGANGTIPGSIAFKQEPSWSFAYHIQAILCVKKINFKRQINALNSVLLSGIQQSIRDLENHPAAQHSPQASVSVVTLMNDTKETIARCPNLESQEALERKTAQLLYTATDAAVDLLRRYHAEYTPEATAVFGILLEQIKDFPKRVGYEDEMRLKRRQRGNKDFLKRLGYGFEMHLKRRHRGNKLLLLRDVARHTHFHIRGFTCREGATTEVTVEFARIVQKIKDLEVLVFEAKVLLACTAE</sequence>
<dbReference type="Gene3D" id="3.40.50.300">
    <property type="entry name" value="P-loop containing nucleotide triphosphate hydrolases"/>
    <property type="match status" value="1"/>
</dbReference>
<keyword evidence="1" id="KW-0677">Repeat</keyword>
<dbReference type="InterPro" id="IPR035994">
    <property type="entry name" value="Nucleoside_phosphorylase_sf"/>
</dbReference>
<feature type="repeat" description="ANK" evidence="2">
    <location>
        <begin position="1070"/>
        <end position="1102"/>
    </location>
</feature>
<dbReference type="SUPFAM" id="SSF53167">
    <property type="entry name" value="Purine and uridine phosphorylases"/>
    <property type="match status" value="1"/>
</dbReference>
<keyword evidence="6" id="KW-1185">Reference proteome</keyword>
<name>A0ABR2JLJ7_9PEZI</name>
<feature type="repeat" description="ANK" evidence="2">
    <location>
        <begin position="1039"/>
        <end position="1071"/>
    </location>
</feature>
<evidence type="ECO:0000256" key="1">
    <source>
        <dbReference type="ARBA" id="ARBA00022737"/>
    </source>
</evidence>
<dbReference type="PANTHER" id="PTHR46082:SF11">
    <property type="entry name" value="AAA+ ATPASE DOMAIN-CONTAINING PROTEIN-RELATED"/>
    <property type="match status" value="1"/>
</dbReference>
<protein>
    <submittedName>
        <fullName evidence="5">Ankyrin repeat-containing domain protein</fullName>
    </submittedName>
</protein>
<dbReference type="SUPFAM" id="SSF52540">
    <property type="entry name" value="P-loop containing nucleoside triphosphate hydrolases"/>
    <property type="match status" value="1"/>
</dbReference>
<dbReference type="SUPFAM" id="SSF48403">
    <property type="entry name" value="Ankyrin repeat"/>
    <property type="match status" value="2"/>
</dbReference>
<dbReference type="SMART" id="SM00248">
    <property type="entry name" value="ANK"/>
    <property type="match status" value="12"/>
</dbReference>
<dbReference type="InterPro" id="IPR000845">
    <property type="entry name" value="Nucleoside_phosphorylase_d"/>
</dbReference>
<evidence type="ECO:0000256" key="2">
    <source>
        <dbReference type="PROSITE-ProRule" id="PRU00023"/>
    </source>
</evidence>
<evidence type="ECO:0000259" key="3">
    <source>
        <dbReference type="Pfam" id="PF01048"/>
    </source>
</evidence>
<evidence type="ECO:0000259" key="4">
    <source>
        <dbReference type="Pfam" id="PF24883"/>
    </source>
</evidence>
<dbReference type="Gene3D" id="3.40.50.1580">
    <property type="entry name" value="Nucleoside phosphorylase domain"/>
    <property type="match status" value="1"/>
</dbReference>
<reference evidence="5 6" key="1">
    <citation type="journal article" date="2024" name="IMA Fungus">
        <title>Apiospora arundinis, a panoply of carbohydrate-active enzymes and secondary metabolites.</title>
        <authorList>
            <person name="Sorensen T."/>
            <person name="Petersen C."/>
            <person name="Muurmann A.T."/>
            <person name="Christiansen J.V."/>
            <person name="Brundto M.L."/>
            <person name="Overgaard C.K."/>
            <person name="Boysen A.T."/>
            <person name="Wollenberg R.D."/>
            <person name="Larsen T.O."/>
            <person name="Sorensen J.L."/>
            <person name="Nielsen K.L."/>
            <person name="Sondergaard T.E."/>
        </authorList>
    </citation>
    <scope>NUCLEOTIDE SEQUENCE [LARGE SCALE GENOMIC DNA]</scope>
    <source>
        <strain evidence="5 6">AAU 773</strain>
    </source>
</reference>
<evidence type="ECO:0000313" key="5">
    <source>
        <dbReference type="EMBL" id="KAK8879746.1"/>
    </source>
</evidence>
<feature type="repeat" description="ANK" evidence="2">
    <location>
        <begin position="1101"/>
        <end position="1133"/>
    </location>
</feature>
<proteinExistence type="predicted"/>
<feature type="repeat" description="ANK" evidence="2">
    <location>
        <begin position="1167"/>
        <end position="1199"/>
    </location>
</feature>
<dbReference type="Pfam" id="PF01048">
    <property type="entry name" value="PNP_UDP_1"/>
    <property type="match status" value="1"/>
</dbReference>
<feature type="domain" description="Nephrocystin 3-like N-terminal" evidence="4">
    <location>
        <begin position="365"/>
        <end position="524"/>
    </location>
</feature>
<evidence type="ECO:0000313" key="6">
    <source>
        <dbReference type="Proteomes" id="UP001390339"/>
    </source>
</evidence>
<accession>A0ABR2JLJ7</accession>
<dbReference type="InterPro" id="IPR056884">
    <property type="entry name" value="NPHP3-like_N"/>
</dbReference>
<dbReference type="InterPro" id="IPR002110">
    <property type="entry name" value="Ankyrin_rpt"/>
</dbReference>
<dbReference type="InterPro" id="IPR036770">
    <property type="entry name" value="Ankyrin_rpt-contain_sf"/>
</dbReference>
<dbReference type="InterPro" id="IPR027417">
    <property type="entry name" value="P-loop_NTPase"/>
</dbReference>
<organism evidence="5 6">
    <name type="scientific">Apiospora arundinis</name>
    <dbReference type="NCBI Taxonomy" id="335852"/>
    <lineage>
        <taxon>Eukaryota</taxon>
        <taxon>Fungi</taxon>
        <taxon>Dikarya</taxon>
        <taxon>Ascomycota</taxon>
        <taxon>Pezizomycotina</taxon>
        <taxon>Sordariomycetes</taxon>
        <taxon>Xylariomycetidae</taxon>
        <taxon>Amphisphaeriales</taxon>
        <taxon>Apiosporaceae</taxon>
        <taxon>Apiospora</taxon>
    </lineage>
</organism>
<gene>
    <name evidence="5" type="ORF">PGQ11_001040</name>
</gene>
<feature type="repeat" description="ANK" evidence="2">
    <location>
        <begin position="1208"/>
        <end position="1236"/>
    </location>
</feature>
<feature type="repeat" description="ANK" evidence="2">
    <location>
        <begin position="1135"/>
        <end position="1167"/>
    </location>
</feature>
<comment type="caution">
    <text evidence="5">The sequence shown here is derived from an EMBL/GenBank/DDBJ whole genome shotgun (WGS) entry which is preliminary data.</text>
</comment>
<dbReference type="Gene3D" id="1.25.40.20">
    <property type="entry name" value="Ankyrin repeat-containing domain"/>
    <property type="match status" value="4"/>
</dbReference>
<feature type="domain" description="Nucleoside phosphorylase" evidence="3">
    <location>
        <begin position="49"/>
        <end position="300"/>
    </location>
</feature>
<dbReference type="InterPro" id="IPR053137">
    <property type="entry name" value="NLR-like"/>
</dbReference>